<name>A0A8J6Y1X6_9BACT</name>
<keyword evidence="1" id="KW-0812">Transmembrane</keyword>
<feature type="transmembrane region" description="Helical" evidence="1">
    <location>
        <begin position="121"/>
        <end position="142"/>
    </location>
</feature>
<gene>
    <name evidence="2" type="ORF">IFK94_12540</name>
</gene>
<dbReference type="Proteomes" id="UP000648239">
    <property type="component" value="Unassembled WGS sequence"/>
</dbReference>
<evidence type="ECO:0000313" key="3">
    <source>
        <dbReference type="Proteomes" id="UP000648239"/>
    </source>
</evidence>
<proteinExistence type="predicted"/>
<dbReference type="EMBL" id="JACXWD010000051">
    <property type="protein sequence ID" value="MBD3868948.1"/>
    <property type="molecule type" value="Genomic_DNA"/>
</dbReference>
<feature type="transmembrane region" description="Helical" evidence="1">
    <location>
        <begin position="87"/>
        <end position="109"/>
    </location>
</feature>
<accession>A0A8J6Y1X6</accession>
<keyword evidence="1" id="KW-1133">Transmembrane helix</keyword>
<feature type="transmembrane region" description="Helical" evidence="1">
    <location>
        <begin position="20"/>
        <end position="41"/>
    </location>
</feature>
<feature type="transmembrane region" description="Helical" evidence="1">
    <location>
        <begin position="53"/>
        <end position="80"/>
    </location>
</feature>
<comment type="caution">
    <text evidence="2">The sequence shown here is derived from an EMBL/GenBank/DDBJ whole genome shotgun (WGS) entry which is preliminary data.</text>
</comment>
<evidence type="ECO:0000313" key="2">
    <source>
        <dbReference type="EMBL" id="MBD3868948.1"/>
    </source>
</evidence>
<sequence>MNYETVDRSERPRLELRSAAVSAGITLIACSIVSGTFIYSLRFVTLTDSVYSYILGILQIFLPAVSIAAAFAIFVSALIWPILSRKWVVAIGLTAATIGYVSHKMLVMLAEASIIPHHNAYTAIAVGALISAALSSVLYYLLWRFTRRNIVGITT</sequence>
<keyword evidence="1" id="KW-0472">Membrane</keyword>
<dbReference type="AlphaFoldDB" id="A0A8J6Y1X6"/>
<reference evidence="2 3" key="1">
    <citation type="submission" date="2020-08" db="EMBL/GenBank/DDBJ databases">
        <title>Acidobacteriota in marine sediments use diverse sulfur dissimilation pathways.</title>
        <authorList>
            <person name="Wasmund K."/>
        </authorList>
    </citation>
    <scope>NUCLEOTIDE SEQUENCE [LARGE SCALE GENOMIC DNA]</scope>
    <source>
        <strain evidence="2">MAG AM4</strain>
    </source>
</reference>
<evidence type="ECO:0000256" key="1">
    <source>
        <dbReference type="SAM" id="Phobius"/>
    </source>
</evidence>
<protein>
    <submittedName>
        <fullName evidence="2">Uncharacterized protein</fullName>
    </submittedName>
</protein>
<organism evidence="2 3">
    <name type="scientific">Candidatus Polarisedimenticola svalbardensis</name>
    <dbReference type="NCBI Taxonomy" id="2886004"/>
    <lineage>
        <taxon>Bacteria</taxon>
        <taxon>Pseudomonadati</taxon>
        <taxon>Acidobacteriota</taxon>
        <taxon>Candidatus Polarisedimenticolia</taxon>
        <taxon>Candidatus Polarisedimenticolales</taxon>
        <taxon>Candidatus Polarisedimenticolaceae</taxon>
        <taxon>Candidatus Polarisedimenticola</taxon>
    </lineage>
</organism>